<dbReference type="OrthoDB" id="8062037at2759"/>
<sequence>MARLATALVLLASALGASAQSSSSSVGSASSSPSSSGSSTATSSASAAASTASGNVTTTGQEQQETVTLVSTVAAQANSSQIPTNATLQGVWSVDESRGTLTQGMALLQNSTATAQNQSVLGVFLRYNESTALANANSSTTTTSLPWIALISCDSPTTQSLELPADTANSTLASFGNATTAVPVNGTDSANGTTTGSSPAQANFTASVFGQAEEQGARAIVLYSVQQQSCSLNYTALNMTNTSLPIWTTPSQNVAQTVVSQFNNIASDHRYFNASLLNASAGNLSSLLEANQNANATTLRLSSASYFVLARLAPFYNPNDSNNGVVATIGRNPTATATQTQSAPATGTVGPAPTASDGAGNGGGGSSGASRSTAGLAMTGLVAGGLVAAAGLLL</sequence>
<evidence type="ECO:0000256" key="1">
    <source>
        <dbReference type="SAM" id="MobiDB-lite"/>
    </source>
</evidence>
<dbReference type="STRING" id="578459.A0A0P9GK98"/>
<protein>
    <submittedName>
        <fullName evidence="3">Uncharacterized protein</fullName>
    </submittedName>
</protein>
<evidence type="ECO:0000313" key="3">
    <source>
        <dbReference type="EMBL" id="KPV73696.1"/>
    </source>
</evidence>
<organism evidence="3 4">
    <name type="scientific">Rhodotorula graminis (strain WP1)</name>
    <dbReference type="NCBI Taxonomy" id="578459"/>
    <lineage>
        <taxon>Eukaryota</taxon>
        <taxon>Fungi</taxon>
        <taxon>Dikarya</taxon>
        <taxon>Basidiomycota</taxon>
        <taxon>Pucciniomycotina</taxon>
        <taxon>Microbotryomycetes</taxon>
        <taxon>Sporidiobolales</taxon>
        <taxon>Sporidiobolaceae</taxon>
        <taxon>Rhodotorula</taxon>
    </lineage>
</organism>
<proteinExistence type="predicted"/>
<keyword evidence="4" id="KW-1185">Reference proteome</keyword>
<dbReference type="OMA" id="PIPWIAY"/>
<dbReference type="GeneID" id="28977997"/>
<evidence type="ECO:0000256" key="2">
    <source>
        <dbReference type="SAM" id="SignalP"/>
    </source>
</evidence>
<reference evidence="3 4" key="1">
    <citation type="journal article" date="2015" name="Front. Microbiol.">
        <title>Genome sequence of the plant growth promoting endophytic yeast Rhodotorula graminis WP1.</title>
        <authorList>
            <person name="Firrincieli A."/>
            <person name="Otillar R."/>
            <person name="Salamov A."/>
            <person name="Schmutz J."/>
            <person name="Khan Z."/>
            <person name="Redman R.S."/>
            <person name="Fleck N.D."/>
            <person name="Lindquist E."/>
            <person name="Grigoriev I.V."/>
            <person name="Doty S.L."/>
        </authorList>
    </citation>
    <scope>NUCLEOTIDE SEQUENCE [LARGE SCALE GENOMIC DNA]</scope>
    <source>
        <strain evidence="3 4">WP1</strain>
    </source>
</reference>
<dbReference type="RefSeq" id="XP_018269745.1">
    <property type="nucleotide sequence ID" value="XM_018417549.1"/>
</dbReference>
<name>A0A0P9GK98_RHOGW</name>
<feature type="region of interest" description="Disordered" evidence="1">
    <location>
        <begin position="335"/>
        <end position="370"/>
    </location>
</feature>
<gene>
    <name evidence="3" type="ORF">RHOBADRAFT_54890</name>
</gene>
<dbReference type="EMBL" id="KQ474082">
    <property type="protein sequence ID" value="KPV73696.1"/>
    <property type="molecule type" value="Genomic_DNA"/>
</dbReference>
<feature type="chain" id="PRO_5006157888" evidence="2">
    <location>
        <begin position="20"/>
        <end position="394"/>
    </location>
</feature>
<evidence type="ECO:0000313" key="4">
    <source>
        <dbReference type="Proteomes" id="UP000053890"/>
    </source>
</evidence>
<keyword evidence="2" id="KW-0732">Signal</keyword>
<feature type="region of interest" description="Disordered" evidence="1">
    <location>
        <begin position="21"/>
        <end position="42"/>
    </location>
</feature>
<dbReference type="AlphaFoldDB" id="A0A0P9GK98"/>
<accession>A0A0P9GK98</accession>
<feature type="signal peptide" evidence="2">
    <location>
        <begin position="1"/>
        <end position="19"/>
    </location>
</feature>
<dbReference type="Proteomes" id="UP000053890">
    <property type="component" value="Unassembled WGS sequence"/>
</dbReference>
<feature type="compositionally biased region" description="Low complexity" evidence="1">
    <location>
        <begin position="335"/>
        <end position="348"/>
    </location>
</feature>